<keyword evidence="8" id="KW-0830">Ubiquinone</keyword>
<feature type="transmembrane region" description="Helical" evidence="9">
    <location>
        <begin position="154"/>
        <end position="178"/>
    </location>
</feature>
<reference evidence="10" key="1">
    <citation type="journal article" date="2014" name="Mol. Genet. Genomics">
        <title>Mitogenomics of recombinant mitochondrial genomes of Baltic Sea Mytilus mussels.</title>
        <authorList>
            <person name="Zbawicka M."/>
            <person name="Wenne R."/>
            <person name="Burzynski A."/>
        </authorList>
    </citation>
    <scope>NUCLEOTIDE SEQUENCE</scope>
    <source>
        <strain evidence="10">62mc10</strain>
    </source>
</reference>
<keyword evidence="5 9" id="KW-1133">Transmembrane helix</keyword>
<feature type="transmembrane region" description="Helical" evidence="9">
    <location>
        <begin position="199"/>
        <end position="218"/>
    </location>
</feature>
<comment type="catalytic activity">
    <reaction evidence="8">
        <text>a ubiquinone + NADH + 5 H(+)(in) = a ubiquinol + NAD(+) + 4 H(+)(out)</text>
        <dbReference type="Rhea" id="RHEA:29091"/>
        <dbReference type="Rhea" id="RHEA-COMP:9565"/>
        <dbReference type="Rhea" id="RHEA-COMP:9566"/>
        <dbReference type="ChEBI" id="CHEBI:15378"/>
        <dbReference type="ChEBI" id="CHEBI:16389"/>
        <dbReference type="ChEBI" id="CHEBI:17976"/>
        <dbReference type="ChEBI" id="CHEBI:57540"/>
        <dbReference type="ChEBI" id="CHEBI:57945"/>
        <dbReference type="EC" id="7.1.1.2"/>
    </reaction>
</comment>
<dbReference type="AlphaFoldDB" id="A0A076JTI0"/>
<dbReference type="PANTHER" id="PTHR11432:SF3">
    <property type="entry name" value="NADH-UBIQUINONE OXIDOREDUCTASE CHAIN 1"/>
    <property type="match status" value="1"/>
</dbReference>
<feature type="transmembrane region" description="Helical" evidence="9">
    <location>
        <begin position="337"/>
        <end position="357"/>
    </location>
</feature>
<geneLocation type="mitochondrion" evidence="10"/>
<evidence type="ECO:0000256" key="6">
    <source>
        <dbReference type="ARBA" id="ARBA00023136"/>
    </source>
</evidence>
<dbReference type="Pfam" id="PF00146">
    <property type="entry name" value="NADHdh"/>
    <property type="match status" value="1"/>
</dbReference>
<evidence type="ECO:0000256" key="7">
    <source>
        <dbReference type="RuleBase" id="RU000471"/>
    </source>
</evidence>
<keyword evidence="4 7" id="KW-0812">Transmembrane</keyword>
<evidence type="ECO:0000256" key="5">
    <source>
        <dbReference type="ARBA" id="ARBA00022989"/>
    </source>
</evidence>
<dbReference type="EMBL" id="KM192133">
    <property type="protein sequence ID" value="AII78640.1"/>
    <property type="molecule type" value="Genomic_DNA"/>
</dbReference>
<evidence type="ECO:0000256" key="9">
    <source>
        <dbReference type="SAM" id="Phobius"/>
    </source>
</evidence>
<dbReference type="PROSITE" id="PS00668">
    <property type="entry name" value="COMPLEX1_ND1_2"/>
    <property type="match status" value="1"/>
</dbReference>
<organism evidence="10">
    <name type="scientific">Mytilus trossulus</name>
    <name type="common">Blue mussel</name>
    <dbReference type="NCBI Taxonomy" id="6551"/>
    <lineage>
        <taxon>Eukaryota</taxon>
        <taxon>Metazoa</taxon>
        <taxon>Spiralia</taxon>
        <taxon>Lophotrochozoa</taxon>
        <taxon>Mollusca</taxon>
        <taxon>Bivalvia</taxon>
        <taxon>Autobranchia</taxon>
        <taxon>Pteriomorphia</taxon>
        <taxon>Mytilida</taxon>
        <taxon>Mytiloidea</taxon>
        <taxon>Mytilidae</taxon>
        <taxon>Mytilinae</taxon>
        <taxon>Mytilus</taxon>
    </lineage>
</organism>
<dbReference type="GO" id="GO:0008137">
    <property type="term" value="F:NADH dehydrogenase (ubiquinone) activity"/>
    <property type="evidence" value="ECO:0007669"/>
    <property type="project" value="UniProtKB-EC"/>
</dbReference>
<keyword evidence="7" id="KW-0520">NAD</keyword>
<proteinExistence type="inferred from homology"/>
<dbReference type="HAMAP" id="MF_01350">
    <property type="entry name" value="NDH1_NuoH"/>
    <property type="match status" value="1"/>
</dbReference>
<sequence length="359" mass="39317">MNYKAKPSLIMVSVECLFKTLSSVAVFFGASILLSLCQVSADSFTPLGSTKAALVDWVGVVVGVIPFVGVLLAVGFYTLLERKILAIIMIRKGPSKVSYMGILQPFSDAGKLLCKEFIVPTRANVGPFILAPALMLTISLLGWLLYPYKSAEVFYVFGVILFMVITSVSVYGVMMSGWASNSKYSLLGAVRAMAQSISYEIPMGFIFFCVVLCSGVFMFQEISVFQQSSFFFFLPLCVVMVVWMLCMLAETNRAPFDFVEGESELVSGYNVEYSGGGFAVMFIAEYSSILLSSVMSAAMFFGGNEALIGVFMMVFAVFFVVIRASLPRLRYDKLMSLCWTVLLCVMLMASVCVVVLVSV</sequence>
<protein>
    <recommendedName>
        <fullName evidence="3 8">NADH-ubiquinone oxidoreductase chain 1</fullName>
        <ecNumber evidence="8">7.1.1.2</ecNumber>
    </recommendedName>
</protein>
<keyword evidence="8 10" id="KW-0496">Mitochondrion</keyword>
<feature type="transmembrane region" description="Helical" evidence="9">
    <location>
        <begin position="57"/>
        <end position="80"/>
    </location>
</feature>
<evidence type="ECO:0000256" key="1">
    <source>
        <dbReference type="ARBA" id="ARBA00004141"/>
    </source>
</evidence>
<name>A0A076JTI0_MYTTR</name>
<feature type="transmembrane region" description="Helical" evidence="9">
    <location>
        <begin position="125"/>
        <end position="148"/>
    </location>
</feature>
<dbReference type="GO" id="GO:0005743">
    <property type="term" value="C:mitochondrial inner membrane"/>
    <property type="evidence" value="ECO:0007669"/>
    <property type="project" value="UniProtKB-SubCell"/>
</dbReference>
<comment type="subcellular location">
    <subcellularLocation>
        <location evidence="1">Membrane</location>
        <topology evidence="1">Multi-pass membrane protein</topology>
    </subcellularLocation>
    <subcellularLocation>
        <location evidence="7">Mitochondrion inner membrane</location>
        <topology evidence="7">Multi-pass membrane protein</topology>
    </subcellularLocation>
</comment>
<evidence type="ECO:0000256" key="4">
    <source>
        <dbReference type="ARBA" id="ARBA00022692"/>
    </source>
</evidence>
<dbReference type="InterPro" id="IPR018086">
    <property type="entry name" value="NADH_UbQ_OxRdtase_su1_CS"/>
</dbReference>
<keyword evidence="6 9" id="KW-0472">Membrane</keyword>
<accession>A0A076JTI0</accession>
<evidence type="ECO:0000256" key="8">
    <source>
        <dbReference type="RuleBase" id="RU000473"/>
    </source>
</evidence>
<feature type="transmembrane region" description="Helical" evidence="9">
    <location>
        <begin position="306"/>
        <end position="325"/>
    </location>
</feature>
<dbReference type="EC" id="7.1.1.2" evidence="8"/>
<dbReference type="GO" id="GO:0003954">
    <property type="term" value="F:NADH dehydrogenase activity"/>
    <property type="evidence" value="ECO:0007669"/>
    <property type="project" value="TreeGrafter"/>
</dbReference>
<feature type="transmembrane region" description="Helical" evidence="9">
    <location>
        <begin position="278"/>
        <end position="300"/>
    </location>
</feature>
<dbReference type="GO" id="GO:0009060">
    <property type="term" value="P:aerobic respiration"/>
    <property type="evidence" value="ECO:0007669"/>
    <property type="project" value="TreeGrafter"/>
</dbReference>
<evidence type="ECO:0000256" key="3">
    <source>
        <dbReference type="ARBA" id="ARBA00021009"/>
    </source>
</evidence>
<dbReference type="InterPro" id="IPR001694">
    <property type="entry name" value="NADH_UbQ_OxRdtase_su1/FPO"/>
</dbReference>
<dbReference type="PANTHER" id="PTHR11432">
    <property type="entry name" value="NADH DEHYDROGENASE SUBUNIT 1"/>
    <property type="match status" value="1"/>
</dbReference>
<evidence type="ECO:0000256" key="2">
    <source>
        <dbReference type="ARBA" id="ARBA00010535"/>
    </source>
</evidence>
<comment type="similarity">
    <text evidence="2 7">Belongs to the complex I subunit 1 family.</text>
</comment>
<evidence type="ECO:0000313" key="10">
    <source>
        <dbReference type="EMBL" id="AII78640.1"/>
    </source>
</evidence>
<feature type="transmembrane region" description="Helical" evidence="9">
    <location>
        <begin position="230"/>
        <end position="249"/>
    </location>
</feature>